<keyword evidence="2" id="KW-1185">Reference proteome</keyword>
<proteinExistence type="predicted"/>
<evidence type="ECO:0000313" key="1">
    <source>
        <dbReference type="EMBL" id="MBW8191944.1"/>
    </source>
</evidence>
<accession>A0ABS7EHX6</accession>
<sequence>MPLDFYEELLNNKRFCESLGRLLLLSGKLESALKKLLDENGVKIRTRATLGELVGACQKNGLTNLDLDDLFTFIVTRRNYLTHNLYPLFNEEIEVTLLPREDLCPDDADYYFPKCVNDLISYIEFTIKHIAVVSNDT</sequence>
<comment type="caution">
    <text evidence="1">The sequence shown here is derived from an EMBL/GenBank/DDBJ whole genome shotgun (WGS) entry which is preliminary data.</text>
</comment>
<protein>
    <submittedName>
        <fullName evidence="1">Uncharacterized protein</fullName>
    </submittedName>
</protein>
<name>A0ABS7EHX6_9GAMM</name>
<dbReference type="Proteomes" id="UP001166251">
    <property type="component" value="Unassembled WGS sequence"/>
</dbReference>
<dbReference type="EMBL" id="JAHZSS010000016">
    <property type="protein sequence ID" value="MBW8191944.1"/>
    <property type="molecule type" value="Genomic_DNA"/>
</dbReference>
<dbReference type="RefSeq" id="WP_220104618.1">
    <property type="nucleotide sequence ID" value="NZ_JAHZSS010000016.1"/>
</dbReference>
<evidence type="ECO:0000313" key="2">
    <source>
        <dbReference type="Proteomes" id="UP001166251"/>
    </source>
</evidence>
<reference evidence="1" key="1">
    <citation type="submission" date="2021-07" db="EMBL/GenBank/DDBJ databases">
        <title>Neiella marina sp. nov., isolated from the intestinal content of sea cucumber Apostichopus japonicus.</title>
        <authorList>
            <person name="Bai X."/>
        </authorList>
    </citation>
    <scope>NUCLEOTIDE SEQUENCE</scope>
    <source>
        <strain evidence="1">126</strain>
    </source>
</reference>
<organism evidence="1 2">
    <name type="scientific">Neiella holothuriorum</name>
    <dbReference type="NCBI Taxonomy" id="2870530"/>
    <lineage>
        <taxon>Bacteria</taxon>
        <taxon>Pseudomonadati</taxon>
        <taxon>Pseudomonadota</taxon>
        <taxon>Gammaproteobacteria</taxon>
        <taxon>Alteromonadales</taxon>
        <taxon>Echinimonadaceae</taxon>
        <taxon>Neiella</taxon>
    </lineage>
</organism>
<gene>
    <name evidence="1" type="ORF">K0504_12935</name>
</gene>